<organism evidence="1 2">
    <name type="scientific">Fasciolopsis buskii</name>
    <dbReference type="NCBI Taxonomy" id="27845"/>
    <lineage>
        <taxon>Eukaryota</taxon>
        <taxon>Metazoa</taxon>
        <taxon>Spiralia</taxon>
        <taxon>Lophotrochozoa</taxon>
        <taxon>Platyhelminthes</taxon>
        <taxon>Trematoda</taxon>
        <taxon>Digenea</taxon>
        <taxon>Plagiorchiida</taxon>
        <taxon>Echinostomata</taxon>
        <taxon>Echinostomatoidea</taxon>
        <taxon>Fasciolidae</taxon>
        <taxon>Fasciolopsis</taxon>
    </lineage>
</organism>
<dbReference type="OrthoDB" id="2431000at2759"/>
<proteinExistence type="predicted"/>
<keyword evidence="2" id="KW-1185">Reference proteome</keyword>
<dbReference type="EMBL" id="LUCM01006255">
    <property type="protein sequence ID" value="KAA0191557.1"/>
    <property type="molecule type" value="Genomic_DNA"/>
</dbReference>
<evidence type="ECO:0000313" key="1">
    <source>
        <dbReference type="EMBL" id="KAA0191557.1"/>
    </source>
</evidence>
<name>A0A8E0RTZ1_9TREM</name>
<accession>A0A8E0RTZ1</accession>
<dbReference type="AlphaFoldDB" id="A0A8E0RTZ1"/>
<reference evidence="1" key="1">
    <citation type="submission" date="2019-05" db="EMBL/GenBank/DDBJ databases">
        <title>Annotation for the trematode Fasciolopsis buski.</title>
        <authorList>
            <person name="Choi Y.-J."/>
        </authorList>
    </citation>
    <scope>NUCLEOTIDE SEQUENCE</scope>
    <source>
        <strain evidence="1">HT</strain>
        <tissue evidence="1">Whole worm</tissue>
    </source>
</reference>
<comment type="caution">
    <text evidence="1">The sequence shown here is derived from an EMBL/GenBank/DDBJ whole genome shotgun (WGS) entry which is preliminary data.</text>
</comment>
<dbReference type="Proteomes" id="UP000728185">
    <property type="component" value="Unassembled WGS sequence"/>
</dbReference>
<gene>
    <name evidence="1" type="ORF">FBUS_01975</name>
</gene>
<evidence type="ECO:0000313" key="2">
    <source>
        <dbReference type="Proteomes" id="UP000728185"/>
    </source>
</evidence>
<sequence length="407" mass="47113">MCYRDRTILISSLIYDIHSYAYLFSQPTESIYNNLTCIFPLKFVDQTAPHKSLRDVQWSRSSSIDPSPMTKLNERNMQSNDIWTNLLMMCVVQKLFSITQQRNDLTVFRMYHQSLGALSPLSCLRTVPTDQTKARCLIWPSIWDKLLQRHSHSAHILDRWTSAQADHSRADSCFLSVSKPPRLRSNFCSLVNSDWWKIFLCIFLLFSHMPSVCLSSIQQPAVNSTTSVNATNSSHEASYVSPYSSDDMIVIDITQYEYHNAAQYLIDVRQFKPPSPELPCRYRFREDVETSALLADYVIVGWPRQAFRRRYGPLYNISLLVTNVLKQSRRPTRAIFPIRVGHLLRVGQFSVLPDPGRCWLNVQPGRAYMFFIRQPDWSGFCQISQLPVEYSEVAYERVINVLTHGSK</sequence>
<protein>
    <submittedName>
        <fullName evidence="1">Pro neuregulin 2 membrane bound</fullName>
    </submittedName>
</protein>